<evidence type="ECO:0000256" key="5">
    <source>
        <dbReference type="ARBA" id="ARBA00023136"/>
    </source>
</evidence>
<comment type="subcellular location">
    <subcellularLocation>
        <location evidence="1 6">Membrane</location>
        <topology evidence="1 6">Multi-pass membrane protein</topology>
    </subcellularLocation>
</comment>
<reference evidence="10" key="3">
    <citation type="submission" date="2021-01" db="UniProtKB">
        <authorList>
            <consortium name="EnsemblMetazoa"/>
        </authorList>
    </citation>
    <scope>IDENTIFICATION</scope>
</reference>
<evidence type="ECO:0000256" key="7">
    <source>
        <dbReference type="SAM" id="MobiDB-lite"/>
    </source>
</evidence>
<proteinExistence type="evidence at transcript level"/>
<dbReference type="PANTHER" id="PTHR12308">
    <property type="entry name" value="ANOCTAMIN"/>
    <property type="match status" value="1"/>
</dbReference>
<dbReference type="CTD" id="55129"/>
<evidence type="ECO:0000256" key="4">
    <source>
        <dbReference type="ARBA" id="ARBA00022989"/>
    </source>
</evidence>
<evidence type="ECO:0000256" key="6">
    <source>
        <dbReference type="RuleBase" id="RU280814"/>
    </source>
</evidence>
<feature type="region of interest" description="Disordered" evidence="7">
    <location>
        <begin position="1"/>
        <end position="66"/>
    </location>
</feature>
<dbReference type="GeneID" id="580925"/>
<evidence type="ECO:0000256" key="3">
    <source>
        <dbReference type="ARBA" id="ARBA00022692"/>
    </source>
</evidence>
<dbReference type="PANTHER" id="PTHR12308:SF74">
    <property type="entry name" value="ANOCTAMIN"/>
    <property type="match status" value="1"/>
</dbReference>
<reference evidence="9" key="1">
    <citation type="submission" date="2010-08" db="EMBL/GenBank/DDBJ databases">
        <title>Chlorine channels regulated by calcium in the sea urchin spermatozoon.</title>
        <authorList>
            <person name="Galindo B.E."/>
            <person name="Macias-Espinosa E."/>
        </authorList>
    </citation>
    <scope>NUCLEOTIDE SEQUENCE</scope>
    <source>
        <tissue evidence="9">Testis</tissue>
    </source>
</reference>
<evidence type="ECO:0000256" key="2">
    <source>
        <dbReference type="ARBA" id="ARBA00009671"/>
    </source>
</evidence>
<dbReference type="AlphaFoldDB" id="E9MW19"/>
<feature type="transmembrane region" description="Helical" evidence="6">
    <location>
        <begin position="371"/>
        <end position="395"/>
    </location>
</feature>
<dbReference type="EMBL" id="HQ257277">
    <property type="protein sequence ID" value="ADW08998.1"/>
    <property type="molecule type" value="mRNA"/>
</dbReference>
<keyword evidence="3 6" id="KW-0812">Transmembrane</keyword>
<dbReference type="EnsemblMetazoa" id="NM_001245971">
    <property type="protein sequence ID" value="NP_001232900"/>
    <property type="gene ID" value="GeneID_580925"/>
</dbReference>
<name>E9MW19_STRPU</name>
<feature type="transmembrane region" description="Helical" evidence="6">
    <location>
        <begin position="569"/>
        <end position="592"/>
    </location>
</feature>
<dbReference type="GO" id="GO:0016020">
    <property type="term" value="C:membrane"/>
    <property type="evidence" value="ECO:0007669"/>
    <property type="project" value="UniProtKB-SubCell"/>
</dbReference>
<keyword evidence="4 6" id="KW-1133">Transmembrane helix</keyword>
<feature type="transmembrane region" description="Helical" evidence="6">
    <location>
        <begin position="407"/>
        <end position="428"/>
    </location>
</feature>
<organism evidence="9">
    <name type="scientific">Strongylocentrotus purpuratus</name>
    <name type="common">Purple sea urchin</name>
    <dbReference type="NCBI Taxonomy" id="7668"/>
    <lineage>
        <taxon>Eukaryota</taxon>
        <taxon>Metazoa</taxon>
        <taxon>Echinodermata</taxon>
        <taxon>Eleutherozoa</taxon>
        <taxon>Echinozoa</taxon>
        <taxon>Echinoidea</taxon>
        <taxon>Euechinoidea</taxon>
        <taxon>Echinacea</taxon>
        <taxon>Camarodonta</taxon>
        <taxon>Echinidea</taxon>
        <taxon>Strongylocentrotidae</taxon>
        <taxon>Strongylocentrotus</taxon>
    </lineage>
</organism>
<keyword evidence="5 6" id="KW-0472">Membrane</keyword>
<feature type="domain" description="Anoctamin transmembrane" evidence="8">
    <location>
        <begin position="254"/>
        <end position="692"/>
    </location>
</feature>
<dbReference type="KEGG" id="spu:580925"/>
<evidence type="ECO:0000313" key="9">
    <source>
        <dbReference type="EMBL" id="ADW08998.1"/>
    </source>
</evidence>
<feature type="transmembrane region" description="Helical" evidence="6">
    <location>
        <begin position="613"/>
        <end position="636"/>
    </location>
</feature>
<dbReference type="HOGENOM" id="CLU_257963_0_0_1"/>
<sequence length="740" mass="84099">MECDGINPDQDPATEGLEESGAAVSEEAPHDDPDHKPSVQDIPLHEEDPSSTQNGSASSGGCCDHSDDEDENKMLCILQFNSSTNMATRNRLLSSLKVPEKEGGAELLVSSIQTKSNGDGDTVLQIGATRERLLEGAEKICIRKKCKDGSLREFSRGHRDHFDSGNKCFLTTCEKQRVIYYLLTNIRSTKEEDIPGTDTKKITLYPEQRIVPKMMNSGLIDGIYPLHTPTELVSLENHWYNHPDYFQRQPIEMIRDYFGEKIGIYFSFLGFYTKALFLPAAFGLLYFLLDTFVGHLPHGYAIFAIFNLFWTTLFLEFWKRKCSSKAFRWGTYGKVKFEEPRAEYHGPIGTNPVTGRREPRYPASKRFYKKYCVSAPIILVFLCLAFLMMLGFFWFEDYLKTKVDVTTTVGGLVLLVPSVLYAVVIIIVNSIYRKIASFLNDWENHRLQSAHENNLILKLVVFDFANCFMCLFFIAFYLQDMVKLRKYLSTLLIIQQFIEQFLETALPYLILRFWRGRKADDDVAKAKKDDDAPRQDHAKKDVAQLVAKQSQMDHYPGTFDDYLELFLQFGYVFLFSAVFPLAAVFALLNNVIEVRSDAFKLSRVCQRPFGQAVADIGTWQITFEIMSIIAVLTNVALMALSPEIQSLFPEMSTTKYILLFVIVEHIFLAFKAAIAILIPDLPEWMEVELAKEEFESRKALAERKAAELTHQLSFNADNENGGNVKAALAQAQAAHASEAH</sequence>
<dbReference type="RefSeq" id="NP_001232900.1">
    <property type="nucleotide sequence ID" value="NM_001245971.1"/>
</dbReference>
<evidence type="ECO:0000256" key="1">
    <source>
        <dbReference type="ARBA" id="ARBA00004141"/>
    </source>
</evidence>
<feature type="transmembrane region" description="Helical" evidence="6">
    <location>
        <begin position="300"/>
        <end position="318"/>
    </location>
</feature>
<protein>
    <recommendedName>
        <fullName evidence="6">Anoctamin</fullName>
    </recommendedName>
</protein>
<accession>E9MW19</accession>
<evidence type="ECO:0000313" key="11">
    <source>
        <dbReference type="Proteomes" id="UP000007110"/>
    </source>
</evidence>
<keyword evidence="11" id="KW-1185">Reference proteome</keyword>
<evidence type="ECO:0000259" key="8">
    <source>
        <dbReference type="Pfam" id="PF04547"/>
    </source>
</evidence>
<feature type="transmembrane region" description="Helical" evidence="6">
    <location>
        <begin position="455"/>
        <end position="478"/>
    </location>
</feature>
<comment type="similarity">
    <text evidence="2 6">Belongs to the anoctamin family.</text>
</comment>
<dbReference type="InterPro" id="IPR049452">
    <property type="entry name" value="Anoctamin_TM"/>
</dbReference>
<feature type="compositionally biased region" description="Basic and acidic residues" evidence="7">
    <location>
        <begin position="27"/>
        <end position="48"/>
    </location>
</feature>
<dbReference type="OrthoDB" id="296386at2759"/>
<feature type="transmembrane region" description="Helical" evidence="6">
    <location>
        <begin position="656"/>
        <end position="678"/>
    </location>
</feature>
<reference evidence="11" key="2">
    <citation type="submission" date="2015-02" db="EMBL/GenBank/DDBJ databases">
        <title>Genome sequencing for Strongylocentrotus purpuratus.</title>
        <authorList>
            <person name="Murali S."/>
            <person name="Liu Y."/>
            <person name="Vee V."/>
            <person name="English A."/>
            <person name="Wang M."/>
            <person name="Skinner E."/>
            <person name="Han Y."/>
            <person name="Muzny D.M."/>
            <person name="Worley K.C."/>
            <person name="Gibbs R.A."/>
        </authorList>
    </citation>
    <scope>NUCLEOTIDE SEQUENCE</scope>
</reference>
<feature type="compositionally biased region" description="Polar residues" evidence="7">
    <location>
        <begin position="50"/>
        <end position="59"/>
    </location>
</feature>
<evidence type="ECO:0000313" key="10">
    <source>
        <dbReference type="EnsemblMetazoa" id="NP_001232900"/>
    </source>
</evidence>
<dbReference type="Proteomes" id="UP000007110">
    <property type="component" value="Unassembled WGS sequence"/>
</dbReference>
<dbReference type="InterPro" id="IPR007632">
    <property type="entry name" value="Anoctamin"/>
</dbReference>
<feature type="transmembrane region" description="Helical" evidence="6">
    <location>
        <begin position="262"/>
        <end position="288"/>
    </location>
</feature>
<dbReference type="Pfam" id="PF04547">
    <property type="entry name" value="Anoctamin"/>
    <property type="match status" value="1"/>
</dbReference>